<feature type="transmembrane region" description="Helical" evidence="1">
    <location>
        <begin position="104"/>
        <end position="123"/>
    </location>
</feature>
<sequence>MENSETLSPSTRVAIVLAGTLQGVICYLITWYIDYAKLPSDTLWLLCVIPATVMMTTTFSLSITSIRKPLLWLALGIIGVAVAGMGGWLKWSVVGLESWDIRDAVLFFGVHLLLMTLFLLPWLQRRLEPASTDPFYSDFYDKSWHNALTLLLIFVSNGLFWLVLFLWAEVFELIGIRFFDRLFFNTDWFISVAIGVVSASAAVLARVQVRLILALQKLLTLIATGLLPLMAALALLFIGALPFVGFEAISARISAAGLLTTLALLLLFLVTIVWHPQRQALPYFAHLRGMVRLAVAISPAYPVLAAWALWLRISQYGWSPERLYGVLITTVALVWAVGFCVSVVFNRREPQKIQAYVTPAAGLLSLAFLMLIHTPVLDPWRISVASHMARYQDGRITADQVSLYMLSNAGRKGREAMLTLQNDPQFTANPKRQREVKGLLSGSRDGAGKMTAAMLEKQIQLAPGMARPDKALWQAMLSNQYRFESCDSAQSNCLLMPLDLNGDGKPEAVLYQFTDRTIMAYTQTDTGWRIAGDAWKMPERLTREELDRALRQGKVKSVVKPWADIEIFGERVDMSYDSYNNAQWR</sequence>
<dbReference type="InterPro" id="IPR025291">
    <property type="entry name" value="DUF4153"/>
</dbReference>
<feature type="transmembrane region" description="Helical" evidence="1">
    <location>
        <begin position="219"/>
        <end position="241"/>
    </location>
</feature>
<dbReference type="Pfam" id="PF13687">
    <property type="entry name" value="DUF4153"/>
    <property type="match status" value="1"/>
</dbReference>
<feature type="transmembrane region" description="Helical" evidence="1">
    <location>
        <begin position="253"/>
        <end position="273"/>
    </location>
</feature>
<name>A0A3R9N9V6_9ENTR</name>
<organism evidence="2 3">
    <name type="scientific">Enterobacter huaxiensis</name>
    <dbReference type="NCBI Taxonomy" id="2494702"/>
    <lineage>
        <taxon>Bacteria</taxon>
        <taxon>Pseudomonadati</taxon>
        <taxon>Pseudomonadota</taxon>
        <taxon>Gammaproteobacteria</taxon>
        <taxon>Enterobacterales</taxon>
        <taxon>Enterobacteriaceae</taxon>
        <taxon>Enterobacter</taxon>
    </lineage>
</organism>
<feature type="transmembrane region" description="Helical" evidence="1">
    <location>
        <begin position="43"/>
        <end position="63"/>
    </location>
</feature>
<feature type="transmembrane region" description="Helical" evidence="1">
    <location>
        <begin position="144"/>
        <end position="168"/>
    </location>
</feature>
<evidence type="ECO:0000256" key="1">
    <source>
        <dbReference type="SAM" id="Phobius"/>
    </source>
</evidence>
<dbReference type="Proteomes" id="UP000276389">
    <property type="component" value="Unassembled WGS sequence"/>
</dbReference>
<gene>
    <name evidence="2" type="ORF">EJE24_20260</name>
</gene>
<protein>
    <submittedName>
        <fullName evidence="2">DUF4153 domain-containing protein</fullName>
    </submittedName>
</protein>
<comment type="caution">
    <text evidence="2">The sequence shown here is derived from an EMBL/GenBank/DDBJ whole genome shotgun (WGS) entry which is preliminary data.</text>
</comment>
<feature type="transmembrane region" description="Helical" evidence="1">
    <location>
        <begin position="357"/>
        <end position="377"/>
    </location>
</feature>
<evidence type="ECO:0000313" key="3">
    <source>
        <dbReference type="Proteomes" id="UP000276389"/>
    </source>
</evidence>
<keyword evidence="1" id="KW-1133">Transmembrane helix</keyword>
<evidence type="ECO:0000313" key="2">
    <source>
        <dbReference type="EMBL" id="RSK64458.1"/>
    </source>
</evidence>
<reference evidence="2 3" key="1">
    <citation type="submission" date="2018-12" db="EMBL/GenBank/DDBJ databases">
        <title>The Genome Submission of two Enterobacter spp. strains.</title>
        <authorList>
            <person name="Wu W."/>
            <person name="Wei L."/>
            <person name="Feng Y."/>
            <person name="Zong Z."/>
        </authorList>
    </citation>
    <scope>NUCLEOTIDE SEQUENCE [LARGE SCALE GENOMIC DNA]</scope>
    <source>
        <strain evidence="2 3">WCHEHu045002</strain>
    </source>
</reference>
<dbReference type="AlphaFoldDB" id="A0A3R9N9V6"/>
<feature type="transmembrane region" description="Helical" evidence="1">
    <location>
        <begin position="12"/>
        <end position="31"/>
    </location>
</feature>
<feature type="transmembrane region" description="Helical" evidence="1">
    <location>
        <begin position="70"/>
        <end position="89"/>
    </location>
</feature>
<proteinExistence type="predicted"/>
<feature type="transmembrane region" description="Helical" evidence="1">
    <location>
        <begin position="323"/>
        <end position="345"/>
    </location>
</feature>
<keyword evidence="1" id="KW-0472">Membrane</keyword>
<keyword evidence="1" id="KW-0812">Transmembrane</keyword>
<accession>A0A3R9N9V6</accession>
<dbReference type="EMBL" id="RWHU01000009">
    <property type="protein sequence ID" value="RSK64458.1"/>
    <property type="molecule type" value="Genomic_DNA"/>
</dbReference>
<feature type="transmembrane region" description="Helical" evidence="1">
    <location>
        <begin position="293"/>
        <end position="311"/>
    </location>
</feature>
<feature type="transmembrane region" description="Helical" evidence="1">
    <location>
        <begin position="188"/>
        <end position="207"/>
    </location>
</feature>
<dbReference type="RefSeq" id="WP_125915369.1">
    <property type="nucleotide sequence ID" value="NZ_JANZKT010000011.1"/>
</dbReference>